<proteinExistence type="predicted"/>
<evidence type="ECO:0000313" key="2">
    <source>
        <dbReference type="Proteomes" id="UP000054018"/>
    </source>
</evidence>
<accession>A0A0C9ZHM7</accession>
<reference evidence="1 2" key="1">
    <citation type="submission" date="2014-04" db="EMBL/GenBank/DDBJ databases">
        <authorList>
            <consortium name="DOE Joint Genome Institute"/>
            <person name="Kuo A."/>
            <person name="Kohler A."/>
            <person name="Costa M.D."/>
            <person name="Nagy L.G."/>
            <person name="Floudas D."/>
            <person name="Copeland A."/>
            <person name="Barry K.W."/>
            <person name="Cichocki N."/>
            <person name="Veneault-Fourrey C."/>
            <person name="LaButti K."/>
            <person name="Lindquist E.A."/>
            <person name="Lipzen A."/>
            <person name="Lundell T."/>
            <person name="Morin E."/>
            <person name="Murat C."/>
            <person name="Sun H."/>
            <person name="Tunlid A."/>
            <person name="Henrissat B."/>
            <person name="Grigoriev I.V."/>
            <person name="Hibbett D.S."/>
            <person name="Martin F."/>
            <person name="Nordberg H.P."/>
            <person name="Cantor M.N."/>
            <person name="Hua S.X."/>
        </authorList>
    </citation>
    <scope>NUCLEOTIDE SEQUENCE [LARGE SCALE GENOMIC DNA]</scope>
    <source>
        <strain evidence="1 2">441</strain>
    </source>
</reference>
<protein>
    <submittedName>
        <fullName evidence="1">Uncharacterized protein</fullName>
    </submittedName>
</protein>
<reference evidence="2" key="2">
    <citation type="submission" date="2015-01" db="EMBL/GenBank/DDBJ databases">
        <title>Evolutionary Origins and Diversification of the Mycorrhizal Mutualists.</title>
        <authorList>
            <consortium name="DOE Joint Genome Institute"/>
            <consortium name="Mycorrhizal Genomics Consortium"/>
            <person name="Kohler A."/>
            <person name="Kuo A."/>
            <person name="Nagy L.G."/>
            <person name="Floudas D."/>
            <person name="Copeland A."/>
            <person name="Barry K.W."/>
            <person name="Cichocki N."/>
            <person name="Veneault-Fourrey C."/>
            <person name="LaButti K."/>
            <person name="Lindquist E.A."/>
            <person name="Lipzen A."/>
            <person name="Lundell T."/>
            <person name="Morin E."/>
            <person name="Murat C."/>
            <person name="Riley R."/>
            <person name="Ohm R."/>
            <person name="Sun H."/>
            <person name="Tunlid A."/>
            <person name="Henrissat B."/>
            <person name="Grigoriev I.V."/>
            <person name="Hibbett D.S."/>
            <person name="Martin F."/>
        </authorList>
    </citation>
    <scope>NUCLEOTIDE SEQUENCE [LARGE SCALE GENOMIC DNA]</scope>
    <source>
        <strain evidence="2">441</strain>
    </source>
</reference>
<organism evidence="1 2">
    <name type="scientific">Pisolithus microcarpus 441</name>
    <dbReference type="NCBI Taxonomy" id="765257"/>
    <lineage>
        <taxon>Eukaryota</taxon>
        <taxon>Fungi</taxon>
        <taxon>Dikarya</taxon>
        <taxon>Basidiomycota</taxon>
        <taxon>Agaricomycotina</taxon>
        <taxon>Agaricomycetes</taxon>
        <taxon>Agaricomycetidae</taxon>
        <taxon>Boletales</taxon>
        <taxon>Sclerodermatineae</taxon>
        <taxon>Pisolithaceae</taxon>
        <taxon>Pisolithus</taxon>
    </lineage>
</organism>
<keyword evidence="2" id="KW-1185">Reference proteome</keyword>
<evidence type="ECO:0000313" key="1">
    <source>
        <dbReference type="EMBL" id="KIK21972.1"/>
    </source>
</evidence>
<dbReference type="EMBL" id="KN833744">
    <property type="protein sequence ID" value="KIK21972.1"/>
    <property type="molecule type" value="Genomic_DNA"/>
</dbReference>
<dbReference type="Proteomes" id="UP000054018">
    <property type="component" value="Unassembled WGS sequence"/>
</dbReference>
<name>A0A0C9ZHM7_9AGAM</name>
<dbReference type="AlphaFoldDB" id="A0A0C9ZHM7"/>
<gene>
    <name evidence="1" type="ORF">PISMIDRAFT_527522</name>
</gene>
<sequence length="160" mass="17803">MGRVLAGRSRTVIARRARFDITSRNEVVRKPTRASKAGEIATWVSQQETNIGGPLQIPRAIGIRTETQDHSLELRWWTFEISHGDNEGNGVQVEQEKCCRHANSLFFLSPRPGPTYVVKARSAKVPLTCIPETYHCEGANAVRLVGVAEKCCLSTGVRCW</sequence>
<dbReference type="HOGENOM" id="CLU_1652863_0_0_1"/>